<organism evidence="9 10">
    <name type="scientific">Oleiphilus messinensis</name>
    <dbReference type="NCBI Taxonomy" id="141451"/>
    <lineage>
        <taxon>Bacteria</taxon>
        <taxon>Pseudomonadati</taxon>
        <taxon>Pseudomonadota</taxon>
        <taxon>Gammaproteobacteria</taxon>
        <taxon>Oceanospirillales</taxon>
        <taxon>Oleiphilaceae</taxon>
        <taxon>Oleiphilus</taxon>
    </lineage>
</organism>
<sequence>MGSLVAAVASYLDARAHHGEWLVRIEDIDPLREQPGATDAILESLERHALYWDQPVLYQSKRSEHYEAGLSRLAAAEKLYWCPCSRKMLARHNGRHQYDCPTIFNAAHDTPAPAESALKFNQATTDWTWQDAGCGTQKFHTTTISDDFVVKRKEGYYAYQLAVVIDDIDQEITHIVRGQDLLDSTPMQLSLYDTLSTPPPFYHHTPLVCGQNGQKLSKQNKAPELENTKVRENLRYALEFLGLPVPETMQPCDPETLLSWAATQWLNTLARNTRNR</sequence>
<dbReference type="EMBL" id="CP021425">
    <property type="protein sequence ID" value="ARU58593.1"/>
    <property type="molecule type" value="Genomic_DNA"/>
</dbReference>
<dbReference type="GO" id="GO:0004818">
    <property type="term" value="F:glutamate-tRNA ligase activity"/>
    <property type="evidence" value="ECO:0007669"/>
    <property type="project" value="TreeGrafter"/>
</dbReference>
<keyword evidence="4" id="KW-0862">Zinc</keyword>
<evidence type="ECO:0000256" key="7">
    <source>
        <dbReference type="RuleBase" id="RU363037"/>
    </source>
</evidence>
<evidence type="ECO:0000256" key="6">
    <source>
        <dbReference type="ARBA" id="ARBA00023146"/>
    </source>
</evidence>
<keyword evidence="5 7" id="KW-0067">ATP-binding</keyword>
<dbReference type="Gene3D" id="3.40.50.620">
    <property type="entry name" value="HUPs"/>
    <property type="match status" value="1"/>
</dbReference>
<proteinExistence type="inferred from homology"/>
<dbReference type="InterPro" id="IPR022380">
    <property type="entry name" value="Glu-Q_tRNA(Asp)_Synthase"/>
</dbReference>
<keyword evidence="1 7" id="KW-0436">Ligase</keyword>
<gene>
    <name evidence="9" type="primary">gluQ</name>
    <name evidence="9" type="ORF">OLMES_4597</name>
</gene>
<dbReference type="InterPro" id="IPR020058">
    <property type="entry name" value="Glu/Gln-tRNA-synth_Ib_cat-dom"/>
</dbReference>
<keyword evidence="7" id="KW-0648">Protein biosynthesis</keyword>
<feature type="domain" description="Glutamyl/glutaminyl-tRNA synthetase class Ib catalytic" evidence="8">
    <location>
        <begin position="2"/>
        <end position="231"/>
    </location>
</feature>
<dbReference type="NCBIfam" id="NF004314">
    <property type="entry name" value="PRK05710.1-3"/>
    <property type="match status" value="1"/>
</dbReference>
<evidence type="ECO:0000313" key="9">
    <source>
        <dbReference type="EMBL" id="ARU58593.1"/>
    </source>
</evidence>
<evidence type="ECO:0000259" key="8">
    <source>
        <dbReference type="Pfam" id="PF00749"/>
    </source>
</evidence>
<protein>
    <submittedName>
        <fullName evidence="9">Glutamyl-queuosine tRNA(Asp) synthetase</fullName>
    </submittedName>
</protein>
<evidence type="ECO:0000256" key="3">
    <source>
        <dbReference type="ARBA" id="ARBA00022741"/>
    </source>
</evidence>
<dbReference type="GO" id="GO:0005524">
    <property type="term" value="F:ATP binding"/>
    <property type="evidence" value="ECO:0007669"/>
    <property type="project" value="UniProtKB-KW"/>
</dbReference>
<dbReference type="PANTHER" id="PTHR43311:SF1">
    <property type="entry name" value="GLUTAMYL-Q TRNA(ASP) SYNTHETASE"/>
    <property type="match status" value="1"/>
</dbReference>
<accession>A0A1Y0IGS7</accession>
<evidence type="ECO:0000256" key="2">
    <source>
        <dbReference type="ARBA" id="ARBA00022723"/>
    </source>
</evidence>
<keyword evidence="6 7" id="KW-0030">Aminoacyl-tRNA synthetase</keyword>
<evidence type="ECO:0000313" key="10">
    <source>
        <dbReference type="Proteomes" id="UP000196027"/>
    </source>
</evidence>
<evidence type="ECO:0000256" key="5">
    <source>
        <dbReference type="ARBA" id="ARBA00022840"/>
    </source>
</evidence>
<dbReference type="InterPro" id="IPR014729">
    <property type="entry name" value="Rossmann-like_a/b/a_fold"/>
</dbReference>
<dbReference type="NCBIfam" id="TIGR03838">
    <property type="entry name" value="queuosine_YadB"/>
    <property type="match status" value="1"/>
</dbReference>
<dbReference type="SUPFAM" id="SSF52374">
    <property type="entry name" value="Nucleotidylyl transferase"/>
    <property type="match status" value="1"/>
</dbReference>
<dbReference type="GO" id="GO:0006400">
    <property type="term" value="P:tRNA modification"/>
    <property type="evidence" value="ECO:0007669"/>
    <property type="project" value="InterPro"/>
</dbReference>
<dbReference type="GO" id="GO:0005829">
    <property type="term" value="C:cytosol"/>
    <property type="evidence" value="ECO:0007669"/>
    <property type="project" value="TreeGrafter"/>
</dbReference>
<evidence type="ECO:0000256" key="1">
    <source>
        <dbReference type="ARBA" id="ARBA00022598"/>
    </source>
</evidence>
<dbReference type="Pfam" id="PF00749">
    <property type="entry name" value="tRNA-synt_1c"/>
    <property type="match status" value="1"/>
</dbReference>
<keyword evidence="10" id="KW-1185">Reference proteome</keyword>
<dbReference type="InterPro" id="IPR000924">
    <property type="entry name" value="Glu/Gln-tRNA-synth"/>
</dbReference>
<name>A0A1Y0IGS7_9GAMM</name>
<evidence type="ECO:0000256" key="4">
    <source>
        <dbReference type="ARBA" id="ARBA00022833"/>
    </source>
</evidence>
<dbReference type="KEGG" id="ome:OLMES_4597"/>
<dbReference type="PANTHER" id="PTHR43311">
    <property type="entry name" value="GLUTAMATE--TRNA LIGASE"/>
    <property type="match status" value="1"/>
</dbReference>
<reference evidence="9 10" key="1">
    <citation type="submission" date="2017-05" db="EMBL/GenBank/DDBJ databases">
        <title>Genomic insights into alkan degradation activity of Oleiphilus messinensis.</title>
        <authorList>
            <person name="Kozyavkin S.A."/>
            <person name="Slesarev A.I."/>
            <person name="Golyshin P.N."/>
            <person name="Korzhenkov A."/>
            <person name="Golyshina O.N."/>
            <person name="Toshchakov S.V."/>
        </authorList>
    </citation>
    <scope>NUCLEOTIDE SEQUENCE [LARGE SCALE GENOMIC DNA]</scope>
    <source>
        <strain evidence="9 10">ME102</strain>
    </source>
</reference>
<keyword evidence="2" id="KW-0479">Metal-binding</keyword>
<dbReference type="GO" id="GO:0008270">
    <property type="term" value="F:zinc ion binding"/>
    <property type="evidence" value="ECO:0007669"/>
    <property type="project" value="InterPro"/>
</dbReference>
<dbReference type="GO" id="GO:0006424">
    <property type="term" value="P:glutamyl-tRNA aminoacylation"/>
    <property type="evidence" value="ECO:0007669"/>
    <property type="project" value="InterPro"/>
</dbReference>
<keyword evidence="3 7" id="KW-0547">Nucleotide-binding</keyword>
<dbReference type="PRINTS" id="PR00987">
    <property type="entry name" value="TRNASYNTHGLU"/>
</dbReference>
<comment type="similarity">
    <text evidence="7">Belongs to the class-I aminoacyl-tRNA synthetase family.</text>
</comment>
<dbReference type="InterPro" id="IPR049940">
    <property type="entry name" value="GluQ/Sye"/>
</dbReference>
<dbReference type="Proteomes" id="UP000196027">
    <property type="component" value="Chromosome"/>
</dbReference>
<dbReference type="AlphaFoldDB" id="A0A1Y0IGS7"/>